<dbReference type="Proteomes" id="UP001590950">
    <property type="component" value="Unassembled WGS sequence"/>
</dbReference>
<sequence>MFSYMFRPTHLYYRHVKLYLNSTLANLQQRMRPPHRVTIRCLNPLSDSLSFSTSDIIEERRTQHHVRKEAVPPLCEALLDSRHEEEKSELQKNTMGLHDALYTYEARKRLLSIDWNFSTQEMNCSDRPSAIGFNAINARFHKLGLDLSLENIFYGMQSMLNDPAALKQYLGMIRLPKAAESSAVQLFGRWFAYIAPRLLKIEEKRFLTRKQCIYDQQWFNVITGLLDNESIQNNAPREQSLYNLGPGLDLKHWKGYIDAVHRILGPQTAYLEIRRFKSQYPGQGGLGEGSTFFNDWFLDPSVFCLTQGDDPKLAWEIVQELEDPSKVLQPQTWSALLAYPDFNRIWIPRMFPWLDVPKLELPEERMMEASALRQLECSLIQLEEDMGLAWTGGEAGYHTIASKVRFLLNLEGAGHKIFLRPV</sequence>
<keyword evidence="2" id="KW-1185">Reference proteome</keyword>
<comment type="caution">
    <text evidence="1">The sequence shown here is derived from an EMBL/GenBank/DDBJ whole genome shotgun (WGS) entry which is preliminary data.</text>
</comment>
<gene>
    <name evidence="1" type="ORF">N7G274_001423</name>
</gene>
<name>A0ABR4ARG3_9LECA</name>
<proteinExistence type="predicted"/>
<evidence type="ECO:0000313" key="2">
    <source>
        <dbReference type="Proteomes" id="UP001590950"/>
    </source>
</evidence>
<protein>
    <submittedName>
        <fullName evidence="1">Uncharacterized protein</fullName>
    </submittedName>
</protein>
<accession>A0ABR4ARG3</accession>
<reference evidence="1 2" key="1">
    <citation type="submission" date="2024-09" db="EMBL/GenBank/DDBJ databases">
        <title>Rethinking Asexuality: The Enigmatic Case of Functional Sexual Genes in Lepraria (Stereocaulaceae).</title>
        <authorList>
            <person name="Doellman M."/>
            <person name="Sun Y."/>
            <person name="Barcenas-Pena A."/>
            <person name="Lumbsch H.T."/>
            <person name="Grewe F."/>
        </authorList>
    </citation>
    <scope>NUCLEOTIDE SEQUENCE [LARGE SCALE GENOMIC DNA]</scope>
    <source>
        <strain evidence="1 2">Mercado 3170</strain>
    </source>
</reference>
<dbReference type="EMBL" id="JBEFKJ010000003">
    <property type="protein sequence ID" value="KAL2047402.1"/>
    <property type="molecule type" value="Genomic_DNA"/>
</dbReference>
<evidence type="ECO:0000313" key="1">
    <source>
        <dbReference type="EMBL" id="KAL2047402.1"/>
    </source>
</evidence>
<organism evidence="1 2">
    <name type="scientific">Stereocaulon virgatum</name>
    <dbReference type="NCBI Taxonomy" id="373712"/>
    <lineage>
        <taxon>Eukaryota</taxon>
        <taxon>Fungi</taxon>
        <taxon>Dikarya</taxon>
        <taxon>Ascomycota</taxon>
        <taxon>Pezizomycotina</taxon>
        <taxon>Lecanoromycetes</taxon>
        <taxon>OSLEUM clade</taxon>
        <taxon>Lecanoromycetidae</taxon>
        <taxon>Lecanorales</taxon>
        <taxon>Lecanorineae</taxon>
        <taxon>Stereocaulaceae</taxon>
        <taxon>Stereocaulon</taxon>
    </lineage>
</organism>